<sequence>MTPVLLVELNRGALHTVEAPAEFTIDRSFSLELRNHGEAVHAHVHADDALSAVARVDSDGNIFVEQGATHSVPIGVESVDSPVTGTLQIATGYGSETVEIEVTVEPETDDQSVDVDETLSTPQTEDTGPSKPPLTDRLAGVLPSRRTLPVLGLGLLAIAVAISVANAVQTPAVLIGAGVVVGAVLVALVALLR</sequence>
<evidence type="ECO:0000256" key="1">
    <source>
        <dbReference type="SAM" id="MobiDB-lite"/>
    </source>
</evidence>
<dbReference type="Pfam" id="PF24368">
    <property type="entry name" value="DUF7524"/>
    <property type="match status" value="1"/>
</dbReference>
<name>A0A1H3W465_9EURY</name>
<evidence type="ECO:0000313" key="4">
    <source>
        <dbReference type="Proteomes" id="UP000236755"/>
    </source>
</evidence>
<feature type="region of interest" description="Disordered" evidence="1">
    <location>
        <begin position="106"/>
        <end position="136"/>
    </location>
</feature>
<evidence type="ECO:0000256" key="2">
    <source>
        <dbReference type="SAM" id="Phobius"/>
    </source>
</evidence>
<dbReference type="AlphaFoldDB" id="A0A1H3W465"/>
<dbReference type="STRING" id="555874.SAMN04488065_0548"/>
<feature type="compositionally biased region" description="Polar residues" evidence="1">
    <location>
        <begin position="118"/>
        <end position="127"/>
    </location>
</feature>
<keyword evidence="2" id="KW-0812">Transmembrane</keyword>
<dbReference type="InterPro" id="IPR055946">
    <property type="entry name" value="DUF7524"/>
</dbReference>
<keyword evidence="2" id="KW-0472">Membrane</keyword>
<keyword evidence="4" id="KW-1185">Reference proteome</keyword>
<feature type="transmembrane region" description="Helical" evidence="2">
    <location>
        <begin position="172"/>
        <end position="192"/>
    </location>
</feature>
<proteinExistence type="predicted"/>
<reference evidence="3 4" key="1">
    <citation type="submission" date="2016-10" db="EMBL/GenBank/DDBJ databases">
        <authorList>
            <person name="de Groot N.N."/>
        </authorList>
    </citation>
    <scope>NUCLEOTIDE SEQUENCE [LARGE SCALE GENOMIC DNA]</scope>
    <source>
        <strain evidence="3 4">CGMCC 1.8712</strain>
    </source>
</reference>
<organism evidence="3 4">
    <name type="scientific">Haloplanus vescus</name>
    <dbReference type="NCBI Taxonomy" id="555874"/>
    <lineage>
        <taxon>Archaea</taxon>
        <taxon>Methanobacteriati</taxon>
        <taxon>Methanobacteriota</taxon>
        <taxon>Stenosarchaea group</taxon>
        <taxon>Halobacteria</taxon>
        <taxon>Halobacteriales</taxon>
        <taxon>Haloferacaceae</taxon>
        <taxon>Haloplanus</taxon>
    </lineage>
</organism>
<feature type="transmembrane region" description="Helical" evidence="2">
    <location>
        <begin position="147"/>
        <end position="166"/>
    </location>
</feature>
<dbReference type="EMBL" id="FNQT01000001">
    <property type="protein sequence ID" value="SDZ81846.1"/>
    <property type="molecule type" value="Genomic_DNA"/>
</dbReference>
<gene>
    <name evidence="3" type="ORF">SAMN04488065_0548</name>
</gene>
<dbReference type="Proteomes" id="UP000236755">
    <property type="component" value="Unassembled WGS sequence"/>
</dbReference>
<protein>
    <submittedName>
        <fullName evidence="3">Uncharacterized protein</fullName>
    </submittedName>
</protein>
<evidence type="ECO:0000313" key="3">
    <source>
        <dbReference type="EMBL" id="SDZ81846.1"/>
    </source>
</evidence>
<keyword evidence="2" id="KW-1133">Transmembrane helix</keyword>
<accession>A0A1H3W465</accession>
<feature type="compositionally biased region" description="Acidic residues" evidence="1">
    <location>
        <begin position="106"/>
        <end position="117"/>
    </location>
</feature>